<evidence type="ECO:0000256" key="3">
    <source>
        <dbReference type="ARBA" id="ARBA00023002"/>
    </source>
</evidence>
<dbReference type="Proteomes" id="UP000031465">
    <property type="component" value="Unassembled WGS sequence"/>
</dbReference>
<evidence type="ECO:0000256" key="1">
    <source>
        <dbReference type="ARBA" id="ARBA00007730"/>
    </source>
</evidence>
<dbReference type="PANTHER" id="PTHR46332:SF5">
    <property type="entry name" value="ASPARTATE BETA-HYDROXYLASE DOMAIN CONTAINING 2"/>
    <property type="match status" value="1"/>
</dbReference>
<protein>
    <submittedName>
        <fullName evidence="5">Putative aspartyl/asparaginyl beta-hydroxylase</fullName>
    </submittedName>
</protein>
<dbReference type="InterPro" id="IPR007803">
    <property type="entry name" value="Asp/Arg/Pro-Hydrxlase"/>
</dbReference>
<organism evidence="5 6">
    <name type="scientific">Candidatus Protochlamydia amoebophila</name>
    <dbReference type="NCBI Taxonomy" id="362787"/>
    <lineage>
        <taxon>Bacteria</taxon>
        <taxon>Pseudomonadati</taxon>
        <taxon>Chlamydiota</taxon>
        <taxon>Chlamydiia</taxon>
        <taxon>Parachlamydiales</taxon>
        <taxon>Parachlamydiaceae</taxon>
        <taxon>Candidatus Protochlamydia</taxon>
    </lineage>
</organism>
<dbReference type="Pfam" id="PF05118">
    <property type="entry name" value="Asp_Arg_Hydrox"/>
    <property type="match status" value="1"/>
</dbReference>
<dbReference type="GO" id="GO:0051213">
    <property type="term" value="F:dioxygenase activity"/>
    <property type="evidence" value="ECO:0007669"/>
    <property type="project" value="UniProtKB-KW"/>
</dbReference>
<dbReference type="PANTHER" id="PTHR46332">
    <property type="entry name" value="ASPARTATE BETA-HYDROXYLASE DOMAIN-CONTAINING PROTEIN 2"/>
    <property type="match status" value="1"/>
</dbReference>
<comment type="caution">
    <text evidence="5">The sequence shown here is derived from an EMBL/GenBank/DDBJ whole genome shotgun (WGS) entry which is preliminary data.</text>
</comment>
<dbReference type="InterPro" id="IPR051821">
    <property type="entry name" value="Asp/Asn_beta-hydroxylase"/>
</dbReference>
<dbReference type="AlphaFoldDB" id="A0A0C1H9Y3"/>
<sequence>MKVYMILFEFDEETPFFPIKRFKEIHDVQINLPIIQDELIENKVWLRWGSDTYDQSGHCQFLSGNWTVFPIYFGNYSGHGMEVSAGLTLEQREQILDSLPIRFPKTTALLKHFSSINFVALSRLHPHSDLAPHRHNNPLSFICHLGLIIPAEEQCGLKVKDQTFIWKKPGDGIVFNDNLEHSAWNHSNEERIILYIDFRRPLETFKK</sequence>
<dbReference type="SUPFAM" id="SSF51197">
    <property type="entry name" value="Clavaminate synthase-like"/>
    <property type="match status" value="1"/>
</dbReference>
<dbReference type="PATRIC" id="fig|362787.3.peg.173"/>
<accession>A0A0C1H9Y3</accession>
<feature type="domain" description="Aspartyl/asparaginy/proline hydroxylase" evidence="4">
    <location>
        <begin position="34"/>
        <end position="201"/>
    </location>
</feature>
<keyword evidence="3" id="KW-0560">Oxidoreductase</keyword>
<reference evidence="5 6" key="1">
    <citation type="journal article" date="2014" name="Mol. Biol. Evol.">
        <title>Massive expansion of Ubiquitination-related gene families within the Chlamydiae.</title>
        <authorList>
            <person name="Domman D."/>
            <person name="Collingro A."/>
            <person name="Lagkouvardos I."/>
            <person name="Gehre L."/>
            <person name="Weinmaier T."/>
            <person name="Rattei T."/>
            <person name="Subtil A."/>
            <person name="Horn M."/>
        </authorList>
    </citation>
    <scope>NUCLEOTIDE SEQUENCE [LARGE SCALE GENOMIC DNA]</scope>
    <source>
        <strain evidence="5 6">EI2</strain>
    </source>
</reference>
<evidence type="ECO:0000313" key="6">
    <source>
        <dbReference type="Proteomes" id="UP000031465"/>
    </source>
</evidence>
<evidence type="ECO:0000313" key="5">
    <source>
        <dbReference type="EMBL" id="KIC74154.1"/>
    </source>
</evidence>
<dbReference type="InterPro" id="IPR027443">
    <property type="entry name" value="IPNS-like_sf"/>
</dbReference>
<evidence type="ECO:0000256" key="2">
    <source>
        <dbReference type="ARBA" id="ARBA00022964"/>
    </source>
</evidence>
<comment type="similarity">
    <text evidence="1">Belongs to the aspartyl/asparaginyl beta-hydroxylase family.</text>
</comment>
<proteinExistence type="inferred from homology"/>
<evidence type="ECO:0000259" key="4">
    <source>
        <dbReference type="Pfam" id="PF05118"/>
    </source>
</evidence>
<dbReference type="Gene3D" id="2.60.120.330">
    <property type="entry name" value="B-lactam Antibiotic, Isopenicillin N Synthase, Chain"/>
    <property type="match status" value="1"/>
</dbReference>
<dbReference type="EMBL" id="JSAN01000014">
    <property type="protein sequence ID" value="KIC74154.1"/>
    <property type="molecule type" value="Genomic_DNA"/>
</dbReference>
<name>A0A0C1H9Y3_9BACT</name>
<gene>
    <name evidence="5" type="primary">aspH</name>
    <name evidence="5" type="ORF">DB44_AP00080</name>
</gene>
<keyword evidence="2" id="KW-0223">Dioxygenase</keyword>